<dbReference type="PANTHER" id="PTHR34216">
    <property type="match status" value="1"/>
</dbReference>
<evidence type="ECO:0000256" key="2">
    <source>
        <dbReference type="ARBA" id="ARBA00022729"/>
    </source>
</evidence>
<keyword evidence="2" id="KW-0732">Signal</keyword>
<accession>A0A4R8IW90</accession>
<dbReference type="Gene3D" id="3.20.20.370">
    <property type="entry name" value="Glycoside hydrolase/deacetylase"/>
    <property type="match status" value="1"/>
</dbReference>
<dbReference type="PANTHER" id="PTHR34216:SF3">
    <property type="entry name" value="POLY-BETA-1,6-N-ACETYL-D-GLUCOSAMINE N-DEACETYLASE"/>
    <property type="match status" value="1"/>
</dbReference>
<evidence type="ECO:0000259" key="3">
    <source>
        <dbReference type="PROSITE" id="PS51677"/>
    </source>
</evidence>
<proteinExistence type="predicted"/>
<name>A0A4R8IW90_9GAMM</name>
<dbReference type="Proteomes" id="UP000294914">
    <property type="component" value="Unassembled WGS sequence"/>
</dbReference>
<dbReference type="GO" id="GO:0005975">
    <property type="term" value="P:carbohydrate metabolic process"/>
    <property type="evidence" value="ECO:0007669"/>
    <property type="project" value="InterPro"/>
</dbReference>
<dbReference type="GO" id="GO:0016810">
    <property type="term" value="F:hydrolase activity, acting on carbon-nitrogen (but not peptide) bonds"/>
    <property type="evidence" value="ECO:0007669"/>
    <property type="project" value="InterPro"/>
</dbReference>
<dbReference type="EMBL" id="SOQX01000001">
    <property type="protein sequence ID" value="TDY03770.1"/>
    <property type="molecule type" value="Genomic_DNA"/>
</dbReference>
<reference evidence="4 5" key="1">
    <citation type="submission" date="2019-03" db="EMBL/GenBank/DDBJ databases">
        <title>Genomic Encyclopedia of Type Strains, Phase IV (KMG-IV): sequencing the most valuable type-strain genomes for metagenomic binning, comparative biology and taxonomic classification.</title>
        <authorList>
            <person name="Goeker M."/>
        </authorList>
    </citation>
    <scope>NUCLEOTIDE SEQUENCE [LARGE SCALE GENOMIC DNA]</scope>
    <source>
        <strain evidence="4 5">DSM 16326</strain>
    </source>
</reference>
<evidence type="ECO:0000256" key="1">
    <source>
        <dbReference type="ARBA" id="ARBA00004613"/>
    </source>
</evidence>
<comment type="caution">
    <text evidence="4">The sequence shown here is derived from an EMBL/GenBank/DDBJ whole genome shotgun (WGS) entry which is preliminary data.</text>
</comment>
<sequence length="332" mass="36271">MIDRALQTGVLRPLAGMLSPAGSRARLSILIYHRVLPRPDPMLPGDPDAATFRWQMQTVARLFNVLPLSEAVERLASGTLPPRAACITFDDGYADNVEVALPILQSQDLHATFFIAAGFLDGGMMFNDRVIETLRHLSAEALDFDSTGLAPGLGRRPITTPAERVAAAMALIGRIKHLDMPRRDEKVQALMALSQAPLPDNLMLSTAQLRALADSGMGIGGHTLNHPILSRTPDAQAREEIGGGRETLEAILNQPVRLFAYPNGKPDQDYDARHTAMVRDGGFKAAVSTAWGVSTRQHDPFQLARFTPWDSTPLRFAARLVRNMTQTRPKTA</sequence>
<organism evidence="4 5">
    <name type="scientific">Thiohalophilus thiocyanatoxydans</name>
    <dbReference type="NCBI Taxonomy" id="381308"/>
    <lineage>
        <taxon>Bacteria</taxon>
        <taxon>Pseudomonadati</taxon>
        <taxon>Pseudomonadota</taxon>
        <taxon>Gammaproteobacteria</taxon>
        <taxon>Thiohalomonadales</taxon>
        <taxon>Thiohalophilaceae</taxon>
        <taxon>Thiohalophilus</taxon>
    </lineage>
</organism>
<evidence type="ECO:0000313" key="5">
    <source>
        <dbReference type="Proteomes" id="UP000294914"/>
    </source>
</evidence>
<gene>
    <name evidence="4" type="ORF">EDC23_0140</name>
</gene>
<keyword evidence="5" id="KW-1185">Reference proteome</keyword>
<dbReference type="InterPro" id="IPR051398">
    <property type="entry name" value="Polysacch_Deacetylase"/>
</dbReference>
<dbReference type="InterPro" id="IPR002509">
    <property type="entry name" value="NODB_dom"/>
</dbReference>
<dbReference type="OrthoDB" id="9814639at2"/>
<dbReference type="GO" id="GO:0005576">
    <property type="term" value="C:extracellular region"/>
    <property type="evidence" value="ECO:0007669"/>
    <property type="project" value="UniProtKB-SubCell"/>
</dbReference>
<protein>
    <submittedName>
        <fullName evidence="4">Polysaccharide deacetylase</fullName>
    </submittedName>
</protein>
<dbReference type="InterPro" id="IPR011330">
    <property type="entry name" value="Glyco_hydro/deAcase_b/a-brl"/>
</dbReference>
<dbReference type="CDD" id="cd10918">
    <property type="entry name" value="CE4_NodB_like_5s_6s"/>
    <property type="match status" value="1"/>
</dbReference>
<dbReference type="RefSeq" id="WP_134080354.1">
    <property type="nucleotide sequence ID" value="NZ_SOQX01000001.1"/>
</dbReference>
<dbReference type="PROSITE" id="PS51677">
    <property type="entry name" value="NODB"/>
    <property type="match status" value="1"/>
</dbReference>
<feature type="domain" description="NodB homology" evidence="3">
    <location>
        <begin position="83"/>
        <end position="332"/>
    </location>
</feature>
<dbReference type="SUPFAM" id="SSF88713">
    <property type="entry name" value="Glycoside hydrolase/deacetylase"/>
    <property type="match status" value="1"/>
</dbReference>
<comment type="subcellular location">
    <subcellularLocation>
        <location evidence="1">Secreted</location>
    </subcellularLocation>
</comment>
<dbReference type="AlphaFoldDB" id="A0A4R8IW90"/>
<evidence type="ECO:0000313" key="4">
    <source>
        <dbReference type="EMBL" id="TDY03770.1"/>
    </source>
</evidence>
<dbReference type="Pfam" id="PF01522">
    <property type="entry name" value="Polysacc_deac_1"/>
    <property type="match status" value="2"/>
</dbReference>